<accession>A0A1Q9GK28</accession>
<name>A0A1Q9GK28_9GAMM</name>
<feature type="signal peptide" evidence="1">
    <location>
        <begin position="1"/>
        <end position="26"/>
    </location>
</feature>
<dbReference type="AlphaFoldDB" id="A0A1Q9GK28"/>
<reference evidence="2 3" key="1">
    <citation type="submission" date="2016-09" db="EMBL/GenBank/DDBJ databases">
        <title>Photobacterium proteolyticum sp. nov. a protease producing bacterium isolated from ocean sediments of Laizhou Bay.</title>
        <authorList>
            <person name="Li Y."/>
        </authorList>
    </citation>
    <scope>NUCLEOTIDE SEQUENCE [LARGE SCALE GENOMIC DNA]</scope>
    <source>
        <strain evidence="2 3">13-12</strain>
    </source>
</reference>
<gene>
    <name evidence="2" type="ORF">BIT28_12910</name>
</gene>
<evidence type="ECO:0000313" key="3">
    <source>
        <dbReference type="Proteomes" id="UP000186905"/>
    </source>
</evidence>
<protein>
    <recommendedName>
        <fullName evidence="4">Outer membrane receptor protein</fullName>
    </recommendedName>
</protein>
<dbReference type="RefSeq" id="WP_075765223.1">
    <property type="nucleotide sequence ID" value="NZ_MJIL01000079.1"/>
</dbReference>
<feature type="chain" id="PRO_5013067961" description="Outer membrane receptor protein" evidence="1">
    <location>
        <begin position="27"/>
        <end position="284"/>
    </location>
</feature>
<proteinExistence type="predicted"/>
<keyword evidence="1" id="KW-0732">Signal</keyword>
<evidence type="ECO:0008006" key="4">
    <source>
        <dbReference type="Google" id="ProtNLM"/>
    </source>
</evidence>
<organism evidence="2 3">
    <name type="scientific">Photobacterium proteolyticum</name>
    <dbReference type="NCBI Taxonomy" id="1903952"/>
    <lineage>
        <taxon>Bacteria</taxon>
        <taxon>Pseudomonadati</taxon>
        <taxon>Pseudomonadota</taxon>
        <taxon>Gammaproteobacteria</taxon>
        <taxon>Vibrionales</taxon>
        <taxon>Vibrionaceae</taxon>
        <taxon>Photobacterium</taxon>
    </lineage>
</organism>
<evidence type="ECO:0000313" key="2">
    <source>
        <dbReference type="EMBL" id="OLQ74856.1"/>
    </source>
</evidence>
<dbReference type="EMBL" id="MJIL01000079">
    <property type="protein sequence ID" value="OLQ74856.1"/>
    <property type="molecule type" value="Genomic_DNA"/>
</dbReference>
<dbReference type="OrthoDB" id="5592139at2"/>
<dbReference type="Proteomes" id="UP000186905">
    <property type="component" value="Unassembled WGS sequence"/>
</dbReference>
<keyword evidence="3" id="KW-1185">Reference proteome</keyword>
<sequence length="284" mass="31500">MQNTHSYCVRIAALAISSLFSLSSVAAVNSEQTTEETSQNNTEVVGYKLGGSLTFGYESNIYDKDDHRSVRNLSWDLSLNSPINKQYKVYFVTGAYRALEDETGDFWNDSLIKLKRYSIYNFGESGTIDLSGQLTIPTSEASRDDDLQTALRIDLPVGFKVWEADISVSPRIRKNFHQYKTAGGRSLTEWIYSLSMAADYSRNKFSTGVSALVGNTVSYQGTRRDTFDYGASAYVEYQFTDVLSGSLSASTSGFYTDAERGNLGDLELFDSDKAIFGANISLSF</sequence>
<evidence type="ECO:0000256" key="1">
    <source>
        <dbReference type="SAM" id="SignalP"/>
    </source>
</evidence>
<comment type="caution">
    <text evidence="2">The sequence shown here is derived from an EMBL/GenBank/DDBJ whole genome shotgun (WGS) entry which is preliminary data.</text>
</comment>